<reference evidence="4 5" key="1">
    <citation type="submission" date="2024-11" db="EMBL/GenBank/DDBJ databases">
        <title>A near-complete genome assembly of Cinchona calisaya.</title>
        <authorList>
            <person name="Lian D.C."/>
            <person name="Zhao X.W."/>
            <person name="Wei L."/>
        </authorList>
    </citation>
    <scope>NUCLEOTIDE SEQUENCE [LARGE SCALE GENOMIC DNA]</scope>
    <source>
        <tissue evidence="4">Nenye</tissue>
    </source>
</reference>
<dbReference type="InterPro" id="IPR013083">
    <property type="entry name" value="Znf_RING/FYVE/PHD"/>
</dbReference>
<keyword evidence="1" id="KW-0863">Zinc-finger</keyword>
<evidence type="ECO:0000256" key="2">
    <source>
        <dbReference type="SAM" id="MobiDB-lite"/>
    </source>
</evidence>
<evidence type="ECO:0000313" key="5">
    <source>
        <dbReference type="Proteomes" id="UP001630127"/>
    </source>
</evidence>
<dbReference type="PANTHER" id="PTHR12603">
    <property type="entry name" value="CCR4-NOT TRANSCRIPTION COMPLEX RELATED"/>
    <property type="match status" value="1"/>
</dbReference>
<dbReference type="Gene3D" id="3.30.40.10">
    <property type="entry name" value="Zinc/RING finger domain, C3HC4 (zinc finger)"/>
    <property type="match status" value="1"/>
</dbReference>
<dbReference type="GO" id="GO:0008270">
    <property type="term" value="F:zinc ion binding"/>
    <property type="evidence" value="ECO:0007669"/>
    <property type="project" value="UniProtKB-KW"/>
</dbReference>
<dbReference type="SUPFAM" id="SSF54928">
    <property type="entry name" value="RNA-binding domain, RBD"/>
    <property type="match status" value="1"/>
</dbReference>
<accession>A0ABD2ZMM3</accession>
<feature type="region of interest" description="Disordered" evidence="2">
    <location>
        <begin position="73"/>
        <end position="95"/>
    </location>
</feature>
<sequence length="822" mass="90842">MSTEGEKRCPLCAEEMDWTDQQFKPCKCGYQVCVWCWHHIIDMAKKDETEGRCPACRAIYEKDKIVAMQANSERVVAKNSSRKSKPPKAKPKTNEVRKDLSNVRVIQRKMAYVIGLPLCLANEDLLLRKEYFGQYGKVCKISLSRTAGGSIQHFINDTCSVYVTYSKEEEAVRCIQSVHGFVLEDKFLRASFGTAKYCHAWLRNMPCSNPSCLYLHSLGADEDSFGKDEVAAVHTRNRVQEVAGASNNMLRRSGNFLPPPVEEMTNGTGSSIEKSTAKSSFSDSAHGGRLAGGLGVPNKATTFVDIVGRSSSSGPEKEENNAEDRRILDLCSDLFSVTIDKDNHVADTYSSSMPYSSSAHLVNRVPRDEESTEFSDEPFGENGMPSGDLLSKDSSNLSQRACFDHSSYPAQVSEDSDGHSLFHRTSSSSFSMDQSSVHSLEDEASLPFTCVNSVLNDQRNELKFQTSAKSGRIYRSSNSFSNEEIVEHLRRIEDESLTNDDENCVLDSVERSIISNIMSIDQDSCNDSLTLPYGLTELLNETDDQHNSSWNSYTSGESGFSFAKQVGFGGQVANFQPSYNNLGQVSPNSTIKEHYLSKPACRSPTIAPPGFSVPSREAPPGFSAYEKTGGLPRTSSGSFINTSSLPSTLLQMPLAGEGKPTNGLNISGLNTRAAFNQHIDAFDNETRLWLLMQQQATANQDSKYSQSFAQQTPVHQDTMFPGHAGVELSTLSDLYGYSSRLIECQSYDSSSFAQFSQQKFGNGHLLNGFQHNLDEAHRRNEVAIAEHQRSEKLGLNKYFSGYGDLTFQMASSGDVYTRVFGM</sequence>
<dbReference type="Pfam" id="PF14570">
    <property type="entry name" value="zf-RING_4"/>
    <property type="match status" value="1"/>
</dbReference>
<proteinExistence type="predicted"/>
<dbReference type="SMART" id="SM00361">
    <property type="entry name" value="RRM_1"/>
    <property type="match status" value="1"/>
</dbReference>
<dbReference type="SUPFAM" id="SSF57850">
    <property type="entry name" value="RING/U-box"/>
    <property type="match status" value="1"/>
</dbReference>
<evidence type="ECO:0000313" key="4">
    <source>
        <dbReference type="EMBL" id="KAL3520651.1"/>
    </source>
</evidence>
<evidence type="ECO:0000259" key="3">
    <source>
        <dbReference type="PROSITE" id="PS50089"/>
    </source>
</evidence>
<dbReference type="Proteomes" id="UP001630127">
    <property type="component" value="Unassembled WGS sequence"/>
</dbReference>
<dbReference type="InterPro" id="IPR003954">
    <property type="entry name" value="RRM_euk-type"/>
</dbReference>
<evidence type="ECO:0000256" key="1">
    <source>
        <dbReference type="PROSITE-ProRule" id="PRU00175"/>
    </source>
</evidence>
<dbReference type="CDD" id="cd16618">
    <property type="entry name" value="mRING-HC-C4C4_CNOT4"/>
    <property type="match status" value="1"/>
</dbReference>
<keyword evidence="5" id="KW-1185">Reference proteome</keyword>
<feature type="domain" description="RING-type" evidence="3">
    <location>
        <begin position="9"/>
        <end position="57"/>
    </location>
</feature>
<dbReference type="CDD" id="cd12438">
    <property type="entry name" value="RRM_CNOT4"/>
    <property type="match status" value="1"/>
</dbReference>
<name>A0ABD2ZMM3_9GENT</name>
<dbReference type="InterPro" id="IPR039780">
    <property type="entry name" value="Mot2"/>
</dbReference>
<dbReference type="EMBL" id="JBJUIK010000008">
    <property type="protein sequence ID" value="KAL3520651.1"/>
    <property type="molecule type" value="Genomic_DNA"/>
</dbReference>
<feature type="region of interest" description="Disordered" evidence="2">
    <location>
        <begin position="250"/>
        <end position="294"/>
    </location>
</feature>
<dbReference type="PROSITE" id="PS50089">
    <property type="entry name" value="ZF_RING_2"/>
    <property type="match status" value="1"/>
</dbReference>
<keyword evidence="1" id="KW-0862">Zinc</keyword>
<protein>
    <recommendedName>
        <fullName evidence="3">RING-type domain-containing protein</fullName>
    </recommendedName>
</protein>
<dbReference type="InterPro" id="IPR035979">
    <property type="entry name" value="RBD_domain_sf"/>
</dbReference>
<keyword evidence="1" id="KW-0479">Metal-binding</keyword>
<gene>
    <name evidence="4" type="ORF">ACH5RR_018800</name>
</gene>
<feature type="compositionally biased region" description="Basic residues" evidence="2">
    <location>
        <begin position="80"/>
        <end position="91"/>
    </location>
</feature>
<dbReference type="InterPro" id="IPR001841">
    <property type="entry name" value="Znf_RING"/>
</dbReference>
<feature type="region of interest" description="Disordered" evidence="2">
    <location>
        <begin position="360"/>
        <end position="391"/>
    </location>
</feature>
<dbReference type="InterPro" id="IPR034261">
    <property type="entry name" value="CNOT4_RRM"/>
</dbReference>
<dbReference type="InterPro" id="IPR039515">
    <property type="entry name" value="NOT4_mRING-HC-C4C4"/>
</dbReference>
<comment type="caution">
    <text evidence="4">The sequence shown here is derived from an EMBL/GenBank/DDBJ whole genome shotgun (WGS) entry which is preliminary data.</text>
</comment>
<dbReference type="PANTHER" id="PTHR12603:SF10">
    <property type="entry name" value="TRANSCRIPTION FACTOR C2H2 FAMILY"/>
    <property type="match status" value="1"/>
</dbReference>
<feature type="compositionally biased region" description="Acidic residues" evidence="2">
    <location>
        <begin position="370"/>
        <end position="379"/>
    </location>
</feature>
<dbReference type="AlphaFoldDB" id="A0ABD2ZMM3"/>
<dbReference type="InterPro" id="IPR012677">
    <property type="entry name" value="Nucleotide-bd_a/b_plait_sf"/>
</dbReference>
<dbReference type="Gene3D" id="3.30.70.330">
    <property type="match status" value="1"/>
</dbReference>
<dbReference type="FunFam" id="3.30.70.330:FF:000161">
    <property type="entry name" value="RNA binding (RRM/RBD/RNP motifs) family protein"/>
    <property type="match status" value="1"/>
</dbReference>
<feature type="compositionally biased region" description="Polar residues" evidence="2">
    <location>
        <begin position="265"/>
        <end position="283"/>
    </location>
</feature>
<organism evidence="4 5">
    <name type="scientific">Cinchona calisaya</name>
    <dbReference type="NCBI Taxonomy" id="153742"/>
    <lineage>
        <taxon>Eukaryota</taxon>
        <taxon>Viridiplantae</taxon>
        <taxon>Streptophyta</taxon>
        <taxon>Embryophyta</taxon>
        <taxon>Tracheophyta</taxon>
        <taxon>Spermatophyta</taxon>
        <taxon>Magnoliopsida</taxon>
        <taxon>eudicotyledons</taxon>
        <taxon>Gunneridae</taxon>
        <taxon>Pentapetalae</taxon>
        <taxon>asterids</taxon>
        <taxon>lamiids</taxon>
        <taxon>Gentianales</taxon>
        <taxon>Rubiaceae</taxon>
        <taxon>Cinchonoideae</taxon>
        <taxon>Cinchoneae</taxon>
        <taxon>Cinchona</taxon>
    </lineage>
</organism>